<name>A0A0W8ICL4_9MICC</name>
<dbReference type="PANTHER" id="PTHR35368">
    <property type="entry name" value="HYDROPEROXIDE REDUCTASE"/>
    <property type="match status" value="1"/>
</dbReference>
<accession>A0A0W8ICL4</accession>
<evidence type="ECO:0000313" key="5">
    <source>
        <dbReference type="Proteomes" id="UP000546252"/>
    </source>
</evidence>
<dbReference type="PANTHER" id="PTHR35368:SF1">
    <property type="entry name" value="HYDROPEROXIDE REDUCTASE"/>
    <property type="match status" value="1"/>
</dbReference>
<evidence type="ECO:0000313" key="4">
    <source>
        <dbReference type="Proteomes" id="UP000054023"/>
    </source>
</evidence>
<dbReference type="Pfam" id="PF02566">
    <property type="entry name" value="OsmC"/>
    <property type="match status" value="1"/>
</dbReference>
<keyword evidence="4" id="KW-1185">Reference proteome</keyword>
<dbReference type="SUPFAM" id="SSF82784">
    <property type="entry name" value="OsmC-like"/>
    <property type="match status" value="1"/>
</dbReference>
<organism evidence="2 4">
    <name type="scientific">Nesterenkonia jeotgali</name>
    <dbReference type="NCBI Taxonomy" id="317018"/>
    <lineage>
        <taxon>Bacteria</taxon>
        <taxon>Bacillati</taxon>
        <taxon>Actinomycetota</taxon>
        <taxon>Actinomycetes</taxon>
        <taxon>Micrococcales</taxon>
        <taxon>Micrococcaceae</taxon>
        <taxon>Nesterenkonia</taxon>
    </lineage>
</organism>
<dbReference type="Proteomes" id="UP000054023">
    <property type="component" value="Unassembled WGS sequence"/>
</dbReference>
<dbReference type="Proteomes" id="UP000546252">
    <property type="component" value="Unassembled WGS sequence"/>
</dbReference>
<sequence length="218" mass="23799">MPEAPSNTSRLRRNPRYTEAPLHTASKTLRVTGNRSGPVRTQLAVRGHSFIADQPEVRGGSDQGPSPMEYLAGGVSSCIAVAIEQLADRRDLPLTDISTYTLARQDTRGLAGESDVQPYFYAYRLQLVIETTEQDSAVLTNFARMAEHICPAVNLLRDAHIELEVAWAFVRRSSQGSAEALANLAWGYEPNPDAVDDDDLTFQVSNADAPAIFAGVRP</sequence>
<proteinExistence type="predicted"/>
<protein>
    <submittedName>
        <fullName evidence="3">Putative OsmC-like protein</fullName>
    </submittedName>
</protein>
<reference evidence="3 5" key="3">
    <citation type="submission" date="2020-08" db="EMBL/GenBank/DDBJ databases">
        <title>Sequencing the genomes of 1000 actinobacteria strains.</title>
        <authorList>
            <person name="Klenk H.-P."/>
        </authorList>
    </citation>
    <scope>NUCLEOTIDE SEQUENCE [LARGE SCALE GENOMIC DNA]</scope>
    <source>
        <strain evidence="3 5">DSM 19081</strain>
    </source>
</reference>
<dbReference type="EMBL" id="JACJIH010000001">
    <property type="protein sequence ID" value="MBA8920401.1"/>
    <property type="molecule type" value="Genomic_DNA"/>
</dbReference>
<dbReference type="OrthoDB" id="9811389at2"/>
<dbReference type="AlphaFoldDB" id="A0A0W8ICL4"/>
<feature type="region of interest" description="Disordered" evidence="1">
    <location>
        <begin position="1"/>
        <end position="23"/>
    </location>
</feature>
<dbReference type="InterPro" id="IPR052924">
    <property type="entry name" value="OsmC/Ohr_hydroprdx_reductase"/>
</dbReference>
<evidence type="ECO:0000256" key="1">
    <source>
        <dbReference type="SAM" id="MobiDB-lite"/>
    </source>
</evidence>
<dbReference type="InterPro" id="IPR015946">
    <property type="entry name" value="KH_dom-like_a/b"/>
</dbReference>
<dbReference type="RefSeq" id="WP_058888930.1">
    <property type="nucleotide sequence ID" value="NZ_BAAAKT010000002.1"/>
</dbReference>
<evidence type="ECO:0000313" key="2">
    <source>
        <dbReference type="EMBL" id="KUG57693.1"/>
    </source>
</evidence>
<gene>
    <name evidence="2" type="ORF">AVL63_03945</name>
    <name evidence="3" type="ORF">HNR24_000334</name>
</gene>
<evidence type="ECO:0000313" key="3">
    <source>
        <dbReference type="EMBL" id="MBA8920401.1"/>
    </source>
</evidence>
<reference evidence="4" key="2">
    <citation type="submission" date="2015-12" db="EMBL/GenBank/DDBJ databases">
        <authorList>
            <person name="Nair G.R."/>
            <person name="Kaur G."/>
            <person name="Mayilraj S."/>
        </authorList>
    </citation>
    <scope>NUCLEOTIDE SEQUENCE [LARGE SCALE GENOMIC DNA]</scope>
    <source>
        <strain evidence="4">CD08_7</strain>
    </source>
</reference>
<reference evidence="2" key="1">
    <citation type="submission" date="2015-12" db="EMBL/GenBank/DDBJ databases">
        <authorList>
            <person name="Shamseldin A."/>
            <person name="Moawad H."/>
            <person name="Abd El-Rahim W.M."/>
            <person name="Sadowsky M.J."/>
        </authorList>
    </citation>
    <scope>NUCLEOTIDE SEQUENCE [LARGE SCALE GENOMIC DNA]</scope>
    <source>
        <strain evidence="2">CD08_7</strain>
    </source>
</reference>
<dbReference type="EMBL" id="LQBM01000004">
    <property type="protein sequence ID" value="KUG57693.1"/>
    <property type="molecule type" value="Genomic_DNA"/>
</dbReference>
<dbReference type="InterPro" id="IPR003718">
    <property type="entry name" value="OsmC/Ohr_fam"/>
</dbReference>
<dbReference type="InterPro" id="IPR036102">
    <property type="entry name" value="OsmC/Ohrsf"/>
</dbReference>
<dbReference type="Gene3D" id="3.30.300.20">
    <property type="match status" value="1"/>
</dbReference>
<comment type="caution">
    <text evidence="2">The sequence shown here is derived from an EMBL/GenBank/DDBJ whole genome shotgun (WGS) entry which is preliminary data.</text>
</comment>